<keyword evidence="5" id="KW-1185">Reference proteome</keyword>
<dbReference type="Proteomes" id="UP000887226">
    <property type="component" value="Unassembled WGS sequence"/>
</dbReference>
<organism evidence="4 5">
    <name type="scientific">Calycina marina</name>
    <dbReference type="NCBI Taxonomy" id="1763456"/>
    <lineage>
        <taxon>Eukaryota</taxon>
        <taxon>Fungi</taxon>
        <taxon>Dikarya</taxon>
        <taxon>Ascomycota</taxon>
        <taxon>Pezizomycotina</taxon>
        <taxon>Leotiomycetes</taxon>
        <taxon>Helotiales</taxon>
        <taxon>Pezizellaceae</taxon>
        <taxon>Calycina</taxon>
    </lineage>
</organism>
<dbReference type="InterPro" id="IPR002110">
    <property type="entry name" value="Ankyrin_rpt"/>
</dbReference>
<dbReference type="InterPro" id="IPR036770">
    <property type="entry name" value="Ankyrin_rpt-contain_sf"/>
</dbReference>
<accession>A0A9P7Z3P0</accession>
<evidence type="ECO:0000313" key="4">
    <source>
        <dbReference type="EMBL" id="KAG9244310.1"/>
    </source>
</evidence>
<feature type="region of interest" description="Disordered" evidence="2">
    <location>
        <begin position="685"/>
        <end position="708"/>
    </location>
</feature>
<dbReference type="Gene3D" id="1.25.40.20">
    <property type="entry name" value="Ankyrin repeat-containing domain"/>
    <property type="match status" value="1"/>
</dbReference>
<dbReference type="GO" id="GO:0051020">
    <property type="term" value="F:GTPase binding"/>
    <property type="evidence" value="ECO:0007669"/>
    <property type="project" value="TreeGrafter"/>
</dbReference>
<evidence type="ECO:0000259" key="3">
    <source>
        <dbReference type="PROSITE" id="PS51126"/>
    </source>
</evidence>
<dbReference type="PANTHER" id="PTHR16027">
    <property type="entry name" value="DILUTE DOMAIN-CONTAINING PROTEIN YPR089W"/>
    <property type="match status" value="1"/>
</dbReference>
<dbReference type="InterPro" id="IPR002710">
    <property type="entry name" value="Dilute_dom"/>
</dbReference>
<keyword evidence="1" id="KW-0040">ANK repeat</keyword>
<dbReference type="PANTHER" id="PTHR16027:SF6">
    <property type="entry name" value="DILUTE DOMAIN-CONTAINING PROTEIN"/>
    <property type="match status" value="1"/>
</dbReference>
<feature type="domain" description="Dilute" evidence="3">
    <location>
        <begin position="386"/>
        <end position="680"/>
    </location>
</feature>
<dbReference type="Pfam" id="PF01843">
    <property type="entry name" value="DIL"/>
    <property type="match status" value="1"/>
</dbReference>
<dbReference type="InterPro" id="IPR052072">
    <property type="entry name" value="Vascular_dev_regulator"/>
</dbReference>
<dbReference type="PROSITE" id="PS51126">
    <property type="entry name" value="DILUTE"/>
    <property type="match status" value="1"/>
</dbReference>
<dbReference type="PROSITE" id="PS50297">
    <property type="entry name" value="ANK_REP_REGION"/>
    <property type="match status" value="1"/>
</dbReference>
<dbReference type="InterPro" id="IPR037986">
    <property type="entry name" value="Myo5p-like_CBD_DIL"/>
</dbReference>
<evidence type="ECO:0000256" key="2">
    <source>
        <dbReference type="SAM" id="MobiDB-lite"/>
    </source>
</evidence>
<comment type="caution">
    <text evidence="4">The sequence shown here is derived from an EMBL/GenBank/DDBJ whole genome shotgun (WGS) entry which is preliminary data.</text>
</comment>
<dbReference type="PROSITE" id="PS50088">
    <property type="entry name" value="ANK_REPEAT"/>
    <property type="match status" value="2"/>
</dbReference>
<dbReference type="CDD" id="cd15473">
    <property type="entry name" value="Myo5p-like_CBD_DIL_ANK"/>
    <property type="match status" value="1"/>
</dbReference>
<name>A0A9P7Z3P0_9HELO</name>
<gene>
    <name evidence="4" type="ORF">BJ878DRAFT_421663</name>
</gene>
<reference evidence="4" key="1">
    <citation type="journal article" date="2021" name="IMA Fungus">
        <title>Genomic characterization of three marine fungi, including Emericellopsis atlantica sp. nov. with signatures of a generalist lifestyle and marine biomass degradation.</title>
        <authorList>
            <person name="Hagestad O.C."/>
            <person name="Hou L."/>
            <person name="Andersen J.H."/>
            <person name="Hansen E.H."/>
            <person name="Altermark B."/>
            <person name="Li C."/>
            <person name="Kuhnert E."/>
            <person name="Cox R.J."/>
            <person name="Crous P.W."/>
            <person name="Spatafora J.W."/>
            <person name="Lail K."/>
            <person name="Amirebrahimi M."/>
            <person name="Lipzen A."/>
            <person name="Pangilinan J."/>
            <person name="Andreopoulos W."/>
            <person name="Hayes R.D."/>
            <person name="Ng V."/>
            <person name="Grigoriev I.V."/>
            <person name="Jackson S.A."/>
            <person name="Sutton T.D.S."/>
            <person name="Dobson A.D.W."/>
            <person name="Rama T."/>
        </authorList>
    </citation>
    <scope>NUCLEOTIDE SEQUENCE</scope>
    <source>
        <strain evidence="4">TRa3180A</strain>
    </source>
</reference>
<dbReference type="SUPFAM" id="SSF48403">
    <property type="entry name" value="Ankyrin repeat"/>
    <property type="match status" value="1"/>
</dbReference>
<dbReference type="EMBL" id="MU253915">
    <property type="protein sequence ID" value="KAG9244310.1"/>
    <property type="molecule type" value="Genomic_DNA"/>
</dbReference>
<feature type="region of interest" description="Disordered" evidence="2">
    <location>
        <begin position="494"/>
        <end position="515"/>
    </location>
</feature>
<evidence type="ECO:0000256" key="1">
    <source>
        <dbReference type="PROSITE-ProRule" id="PRU00023"/>
    </source>
</evidence>
<sequence>MDIGDSADIGGFGQEPPKPKVELPDDLPRSLDDRRPAHYTAETEMYDAWQGQSQFLTAPVLAKPLHFGNLSLNTTDYEPAQKVDDGDSRLMEMLAAQAAHRDDGSAIEDEEAVASNDKLSGAEKKEILQKALNMAASNGDVERIQRILRGKSKDLVDVNAPDEEGTPPLIYASCFGHDAVVTALLKAGANVDKQDRNQWSALMWAMTNRHKNIAKSLLDHGASPDVKSSSGRSAFDFAAPDSDISGYLHDSGYHIGSVGVTDDFYNAGFSQDKFEEEMAENELRRRMMMESARDLEVDLGAVGLDDEPEVPEMEDEQQEFDWNRCLHDQMFVFQENELGRILDIIITDMTPQRSASQKPVPANILFLSARYAHYHASHELLAALLISAMDKINDVVETHQWDMTILAFWISNATLLLHYLKKDQGLAASTSEFQQQLAELINEIFILIIRDAERRMDKVLDSAILDFEVIGGFEDIAFQNEWKIFKRKKQVKEESGEKRFRPPSPKQKAKPSPQRITSLLSSTLFVLDLYDIHSVITSQIMAQLFYWLGAELFNRVMSNRKYLARTKAMQIRMNISVLEEWARANNRKPDHYEHGSMSPSGETTIDSSSRHLAPLIQLLQWLQTLSSQTEDFEFLVATLQQLTRLTSQQLIHSVKHYRHEVNEKGLPKSAMKYLVNLQKESQLRKERQRNSIVGGLPSTPPRKNGRTQILDTPELNGKLGELQEDDDDAPENLLLDPALMLPFSLPTSTDMLVSYGSGFGGLNRERERKYIPTVPAEFLTKLDLSGGRKHSTFERDWENEDI</sequence>
<dbReference type="SMART" id="SM00248">
    <property type="entry name" value="ANK"/>
    <property type="match status" value="3"/>
</dbReference>
<dbReference type="SMART" id="SM01132">
    <property type="entry name" value="DIL"/>
    <property type="match status" value="1"/>
</dbReference>
<feature type="repeat" description="ANK" evidence="1">
    <location>
        <begin position="164"/>
        <end position="196"/>
    </location>
</feature>
<feature type="compositionally biased region" description="Basic and acidic residues" evidence="2">
    <location>
        <begin position="17"/>
        <end position="34"/>
    </location>
</feature>
<proteinExistence type="predicted"/>
<dbReference type="OrthoDB" id="426293at2759"/>
<evidence type="ECO:0000313" key="5">
    <source>
        <dbReference type="Proteomes" id="UP000887226"/>
    </source>
</evidence>
<feature type="region of interest" description="Disordered" evidence="2">
    <location>
        <begin position="1"/>
        <end position="34"/>
    </location>
</feature>
<protein>
    <recommendedName>
        <fullName evidence="3">Dilute domain-containing protein</fullName>
    </recommendedName>
</protein>
<dbReference type="Pfam" id="PF12796">
    <property type="entry name" value="Ank_2"/>
    <property type="match status" value="1"/>
</dbReference>
<feature type="repeat" description="ANK" evidence="1">
    <location>
        <begin position="197"/>
        <end position="229"/>
    </location>
</feature>
<dbReference type="AlphaFoldDB" id="A0A9P7Z3P0"/>